<evidence type="ECO:0000313" key="2">
    <source>
        <dbReference type="EMBL" id="MEE7494645.1"/>
    </source>
</evidence>
<accession>A0ABU7U068</accession>
<keyword evidence="3" id="KW-1185">Reference proteome</keyword>
<proteinExistence type="predicted"/>
<feature type="region of interest" description="Disordered" evidence="1">
    <location>
        <begin position="1"/>
        <end position="39"/>
    </location>
</feature>
<reference evidence="2 3" key="1">
    <citation type="journal article" date="2012" name="Genet. Mol. Biol.">
        <title>Analysis of 16S rRNA and mxaF genes revealing insights into Methylobacterium niche-specific plant association.</title>
        <authorList>
            <person name="Dourado M.N."/>
            <person name="Andreote F.D."/>
            <person name="Dini-Andreote F."/>
            <person name="Conti R."/>
            <person name="Araujo J.M."/>
            <person name="Araujo W.L."/>
        </authorList>
    </citation>
    <scope>NUCLEOTIDE SEQUENCE [LARGE SCALE GENOMIC DNA]</scope>
    <source>
        <strain evidence="2 3">TC3-10</strain>
    </source>
</reference>
<dbReference type="Proteomes" id="UP001355206">
    <property type="component" value="Unassembled WGS sequence"/>
</dbReference>
<protein>
    <submittedName>
        <fullName evidence="2">Uncharacterized protein</fullName>
    </submittedName>
</protein>
<sequence length="82" mass="8348">MRRVGAVEIGGQSWAGGEEQGAETGSYEETTSGHGGLGVSGRAGIAAIITEGCARAPEPPPSRRVGCRSAGYFCIALTSHWA</sequence>
<comment type="caution">
    <text evidence="2">The sequence shown here is derived from an EMBL/GenBank/DDBJ whole genome shotgun (WGS) entry which is preliminary data.</text>
</comment>
<dbReference type="EMBL" id="MLCA01000017">
    <property type="protein sequence ID" value="MEE7494645.1"/>
    <property type="molecule type" value="Genomic_DNA"/>
</dbReference>
<name>A0ABU7U068_9HYPH</name>
<organism evidence="2 3">
    <name type="scientific">Methylobacterium oryzae</name>
    <dbReference type="NCBI Taxonomy" id="334852"/>
    <lineage>
        <taxon>Bacteria</taxon>
        <taxon>Pseudomonadati</taxon>
        <taxon>Pseudomonadota</taxon>
        <taxon>Alphaproteobacteria</taxon>
        <taxon>Hyphomicrobiales</taxon>
        <taxon>Methylobacteriaceae</taxon>
        <taxon>Methylobacterium</taxon>
    </lineage>
</organism>
<evidence type="ECO:0000313" key="3">
    <source>
        <dbReference type="Proteomes" id="UP001355206"/>
    </source>
</evidence>
<evidence type="ECO:0000256" key="1">
    <source>
        <dbReference type="SAM" id="MobiDB-lite"/>
    </source>
</evidence>
<gene>
    <name evidence="2" type="ORF">MOTC310_31225</name>
</gene>